<dbReference type="Gene3D" id="1.10.10.10">
    <property type="entry name" value="Winged helix-like DNA-binding domain superfamily/Winged helix DNA-binding domain"/>
    <property type="match status" value="1"/>
</dbReference>
<dbReference type="Pfam" id="PF03466">
    <property type="entry name" value="LysR_substrate"/>
    <property type="match status" value="1"/>
</dbReference>
<sequence length="298" mass="33670">MADLNDIAIFVKVAQFESFSRAAHALGMPVSTVSRRISELELQLGVTLLQRTTRKLTLTVQGRDYFHQCQEPLNILADAERVLTQTQKKPEGLLRVTVPVVLREEAFLNFVSDFLKNYPRIKIDLFITNEFVNFVAQNIDVGIRFGELEDSSLIAKKLGTNIRYLVATPAYLEGRPLPAKPEDLRAHQCVLMNGKNNEAKWNLASGKKQVSVHVSGAISSRDFNSVSQFTYNGHGIGLLPFNYCDDMLADGRLQRVLPKWSSPKIPVHALYPTRKFLPAKLRVFLDALDAWQSPFWNK</sequence>
<keyword evidence="4" id="KW-0804">Transcription</keyword>
<evidence type="ECO:0000256" key="1">
    <source>
        <dbReference type="ARBA" id="ARBA00009437"/>
    </source>
</evidence>
<dbReference type="SUPFAM" id="SSF53850">
    <property type="entry name" value="Periplasmic binding protein-like II"/>
    <property type="match status" value="1"/>
</dbReference>
<proteinExistence type="inferred from homology"/>
<evidence type="ECO:0000256" key="3">
    <source>
        <dbReference type="ARBA" id="ARBA00023125"/>
    </source>
</evidence>
<dbReference type="InterPro" id="IPR058163">
    <property type="entry name" value="LysR-type_TF_proteobact-type"/>
</dbReference>
<comment type="caution">
    <text evidence="6">The sequence shown here is derived from an EMBL/GenBank/DDBJ whole genome shotgun (WGS) entry which is preliminary data.</text>
</comment>
<name>A0ABW8Z7Y7_9BURK</name>
<dbReference type="InterPro" id="IPR000847">
    <property type="entry name" value="LysR_HTH_N"/>
</dbReference>
<dbReference type="Gene3D" id="3.40.190.290">
    <property type="match status" value="1"/>
</dbReference>
<dbReference type="RefSeq" id="WP_408167257.1">
    <property type="nucleotide sequence ID" value="NZ_JAQQFR010000004.1"/>
</dbReference>
<gene>
    <name evidence="6" type="ORF">PQR63_08250</name>
</gene>
<feature type="domain" description="HTH lysR-type" evidence="5">
    <location>
        <begin position="1"/>
        <end position="59"/>
    </location>
</feature>
<keyword evidence="2" id="KW-0805">Transcription regulation</keyword>
<dbReference type="PANTHER" id="PTHR30537:SF5">
    <property type="entry name" value="HTH-TYPE TRANSCRIPTIONAL ACTIVATOR TTDR-RELATED"/>
    <property type="match status" value="1"/>
</dbReference>
<comment type="similarity">
    <text evidence="1">Belongs to the LysR transcriptional regulatory family.</text>
</comment>
<evidence type="ECO:0000256" key="2">
    <source>
        <dbReference type="ARBA" id="ARBA00023015"/>
    </source>
</evidence>
<dbReference type="InterPro" id="IPR036390">
    <property type="entry name" value="WH_DNA-bd_sf"/>
</dbReference>
<keyword evidence="7" id="KW-1185">Reference proteome</keyword>
<dbReference type="EMBL" id="JAQQFR010000004">
    <property type="protein sequence ID" value="MFL9878368.1"/>
    <property type="molecule type" value="Genomic_DNA"/>
</dbReference>
<evidence type="ECO:0000256" key="4">
    <source>
        <dbReference type="ARBA" id="ARBA00023163"/>
    </source>
</evidence>
<reference evidence="6 7" key="1">
    <citation type="journal article" date="2024" name="Chem. Sci.">
        <title>Discovery of megapolipeptins by genome mining of a Burkholderiales bacteria collection.</title>
        <authorList>
            <person name="Paulo B.S."/>
            <person name="Recchia M.J.J."/>
            <person name="Lee S."/>
            <person name="Fergusson C.H."/>
            <person name="Romanowski S.B."/>
            <person name="Hernandez A."/>
            <person name="Krull N."/>
            <person name="Liu D.Y."/>
            <person name="Cavanagh H."/>
            <person name="Bos A."/>
            <person name="Gray C.A."/>
            <person name="Murphy B.T."/>
            <person name="Linington R.G."/>
            <person name="Eustaquio A.S."/>
        </authorList>
    </citation>
    <scope>NUCLEOTIDE SEQUENCE [LARGE SCALE GENOMIC DNA]</scope>
    <source>
        <strain evidence="6 7">RL21-008-BIB-B</strain>
    </source>
</reference>
<dbReference type="SUPFAM" id="SSF46785">
    <property type="entry name" value="Winged helix' DNA-binding domain"/>
    <property type="match status" value="1"/>
</dbReference>
<keyword evidence="3" id="KW-0238">DNA-binding</keyword>
<organism evidence="6 7">
    <name type="scientific">Herbaspirillum rhizosphaerae</name>
    <dbReference type="NCBI Taxonomy" id="346179"/>
    <lineage>
        <taxon>Bacteria</taxon>
        <taxon>Pseudomonadati</taxon>
        <taxon>Pseudomonadota</taxon>
        <taxon>Betaproteobacteria</taxon>
        <taxon>Burkholderiales</taxon>
        <taxon>Oxalobacteraceae</taxon>
        <taxon>Herbaspirillum</taxon>
    </lineage>
</organism>
<protein>
    <submittedName>
        <fullName evidence="6">LysR family transcriptional regulator</fullName>
    </submittedName>
</protein>
<dbReference type="Proteomes" id="UP001629214">
    <property type="component" value="Unassembled WGS sequence"/>
</dbReference>
<dbReference type="InterPro" id="IPR005119">
    <property type="entry name" value="LysR_subst-bd"/>
</dbReference>
<accession>A0ABW8Z7Y7</accession>
<dbReference type="CDD" id="cd08422">
    <property type="entry name" value="PBP2_CrgA_like"/>
    <property type="match status" value="1"/>
</dbReference>
<dbReference type="PROSITE" id="PS50931">
    <property type="entry name" value="HTH_LYSR"/>
    <property type="match status" value="1"/>
</dbReference>
<evidence type="ECO:0000259" key="5">
    <source>
        <dbReference type="PROSITE" id="PS50931"/>
    </source>
</evidence>
<dbReference type="Pfam" id="PF00126">
    <property type="entry name" value="HTH_1"/>
    <property type="match status" value="1"/>
</dbReference>
<dbReference type="PANTHER" id="PTHR30537">
    <property type="entry name" value="HTH-TYPE TRANSCRIPTIONAL REGULATOR"/>
    <property type="match status" value="1"/>
</dbReference>
<evidence type="ECO:0000313" key="6">
    <source>
        <dbReference type="EMBL" id="MFL9878368.1"/>
    </source>
</evidence>
<evidence type="ECO:0000313" key="7">
    <source>
        <dbReference type="Proteomes" id="UP001629214"/>
    </source>
</evidence>
<dbReference type="InterPro" id="IPR036388">
    <property type="entry name" value="WH-like_DNA-bd_sf"/>
</dbReference>